<gene>
    <name evidence="1" type="ORF">Hamer_G014182</name>
</gene>
<evidence type="ECO:0000313" key="2">
    <source>
        <dbReference type="Proteomes" id="UP000747542"/>
    </source>
</evidence>
<proteinExistence type="predicted"/>
<sequence>MCVIWKAELKSHYGKELPTRRDLYAWMIQCEETGSFLKQHGREKPRTTEEDVECIHDAFHRGPRKSIRQASTEYSKFHVKLYTHGCPFMHISFNWLAAQSTSVI</sequence>
<protein>
    <submittedName>
        <fullName evidence="1">Uncharacterized protein</fullName>
    </submittedName>
</protein>
<evidence type="ECO:0000313" key="1">
    <source>
        <dbReference type="EMBL" id="KAG7161615.1"/>
    </source>
</evidence>
<keyword evidence="2" id="KW-1185">Reference proteome</keyword>
<dbReference type="AlphaFoldDB" id="A0A8J5MRR9"/>
<reference evidence="1" key="1">
    <citation type="journal article" date="2021" name="Sci. Adv.">
        <title>The American lobster genome reveals insights on longevity, neural, and immune adaptations.</title>
        <authorList>
            <person name="Polinski J.M."/>
            <person name="Zimin A.V."/>
            <person name="Clark K.F."/>
            <person name="Kohn A.B."/>
            <person name="Sadowski N."/>
            <person name="Timp W."/>
            <person name="Ptitsyn A."/>
            <person name="Khanna P."/>
            <person name="Romanova D.Y."/>
            <person name="Williams P."/>
            <person name="Greenwood S.J."/>
            <person name="Moroz L.L."/>
            <person name="Walt D.R."/>
            <person name="Bodnar A.G."/>
        </authorList>
    </citation>
    <scope>NUCLEOTIDE SEQUENCE</scope>
    <source>
        <strain evidence="1">GMGI-L3</strain>
    </source>
</reference>
<accession>A0A8J5MRR9</accession>
<dbReference type="Proteomes" id="UP000747542">
    <property type="component" value="Unassembled WGS sequence"/>
</dbReference>
<dbReference type="EMBL" id="JAHLQT010028947">
    <property type="protein sequence ID" value="KAG7161615.1"/>
    <property type="molecule type" value="Genomic_DNA"/>
</dbReference>
<organism evidence="1 2">
    <name type="scientific">Homarus americanus</name>
    <name type="common">American lobster</name>
    <dbReference type="NCBI Taxonomy" id="6706"/>
    <lineage>
        <taxon>Eukaryota</taxon>
        <taxon>Metazoa</taxon>
        <taxon>Ecdysozoa</taxon>
        <taxon>Arthropoda</taxon>
        <taxon>Crustacea</taxon>
        <taxon>Multicrustacea</taxon>
        <taxon>Malacostraca</taxon>
        <taxon>Eumalacostraca</taxon>
        <taxon>Eucarida</taxon>
        <taxon>Decapoda</taxon>
        <taxon>Pleocyemata</taxon>
        <taxon>Astacidea</taxon>
        <taxon>Nephropoidea</taxon>
        <taxon>Nephropidae</taxon>
        <taxon>Homarus</taxon>
    </lineage>
</organism>
<comment type="caution">
    <text evidence="1">The sequence shown here is derived from an EMBL/GenBank/DDBJ whole genome shotgun (WGS) entry which is preliminary data.</text>
</comment>
<name>A0A8J5MRR9_HOMAM</name>